<dbReference type="InterPro" id="IPR018389">
    <property type="entry name" value="DctP_fam"/>
</dbReference>
<dbReference type="OrthoDB" id="9794826at2"/>
<dbReference type="Pfam" id="PF03480">
    <property type="entry name" value="DctP"/>
    <property type="match status" value="1"/>
</dbReference>
<evidence type="ECO:0000256" key="2">
    <source>
        <dbReference type="ARBA" id="ARBA00022448"/>
    </source>
</evidence>
<comment type="caution">
    <text evidence="5">The sequence shown here is derived from an EMBL/GenBank/DDBJ whole genome shotgun (WGS) entry which is preliminary data.</text>
</comment>
<keyword evidence="2" id="KW-0813">Transport</keyword>
<dbReference type="RefSeq" id="WP_130038302.1">
    <property type="nucleotide sequence ID" value="NZ_JACCEV010000001.1"/>
</dbReference>
<reference evidence="5 6" key="1">
    <citation type="submission" date="2020-07" db="EMBL/GenBank/DDBJ databases">
        <title>Taxonomic revisions and descriptions of new bacterial species based on genomic comparisons in the high-G+C-content subgroup of the family Alcaligenaceae.</title>
        <authorList>
            <person name="Szabo A."/>
            <person name="Felfoldi T."/>
        </authorList>
    </citation>
    <scope>NUCLEOTIDE SEQUENCE [LARGE SCALE GENOMIC DNA]</scope>
    <source>
        <strain evidence="5 6">DSM 25667</strain>
    </source>
</reference>
<evidence type="ECO:0000256" key="4">
    <source>
        <dbReference type="SAM" id="SignalP"/>
    </source>
</evidence>
<accession>A0A853GUS5</accession>
<feature type="signal peptide" evidence="4">
    <location>
        <begin position="1"/>
        <end position="25"/>
    </location>
</feature>
<feature type="chain" id="PRO_5032798120" evidence="4">
    <location>
        <begin position="26"/>
        <end position="343"/>
    </location>
</feature>
<dbReference type="GO" id="GO:0030288">
    <property type="term" value="C:outer membrane-bounded periplasmic space"/>
    <property type="evidence" value="ECO:0007669"/>
    <property type="project" value="InterPro"/>
</dbReference>
<dbReference type="PANTHER" id="PTHR33376:SF7">
    <property type="entry name" value="C4-DICARBOXYLATE-BINDING PROTEIN DCTB"/>
    <property type="match status" value="1"/>
</dbReference>
<dbReference type="PANTHER" id="PTHR33376">
    <property type="match status" value="1"/>
</dbReference>
<dbReference type="EMBL" id="JACCEV010000001">
    <property type="protein sequence ID" value="NYT84536.1"/>
    <property type="molecule type" value="Genomic_DNA"/>
</dbReference>
<protein>
    <submittedName>
        <fullName evidence="5">DctP family TRAP transporter solute-binding subunit</fullName>
    </submittedName>
</protein>
<dbReference type="SUPFAM" id="SSF53850">
    <property type="entry name" value="Periplasmic binding protein-like II"/>
    <property type="match status" value="1"/>
</dbReference>
<comment type="similarity">
    <text evidence="1">Belongs to the bacterial solute-binding protein 7 family.</text>
</comment>
<dbReference type="NCBIfam" id="NF037995">
    <property type="entry name" value="TRAP_S1"/>
    <property type="match status" value="1"/>
</dbReference>
<evidence type="ECO:0000256" key="3">
    <source>
        <dbReference type="ARBA" id="ARBA00022729"/>
    </source>
</evidence>
<proteinExistence type="inferred from homology"/>
<dbReference type="Proteomes" id="UP000554144">
    <property type="component" value="Unassembled WGS sequence"/>
</dbReference>
<evidence type="ECO:0000313" key="5">
    <source>
        <dbReference type="EMBL" id="NYT84536.1"/>
    </source>
</evidence>
<evidence type="ECO:0000256" key="1">
    <source>
        <dbReference type="ARBA" id="ARBA00009023"/>
    </source>
</evidence>
<dbReference type="AlphaFoldDB" id="A0A853GUS5"/>
<evidence type="ECO:0000313" key="6">
    <source>
        <dbReference type="Proteomes" id="UP000554144"/>
    </source>
</evidence>
<keyword evidence="3 4" id="KW-0732">Signal</keyword>
<dbReference type="CDD" id="cd13678">
    <property type="entry name" value="PBP2_TRAP_DctP10"/>
    <property type="match status" value="1"/>
</dbReference>
<organism evidence="5 6">
    <name type="scientific">Pollutimonas harenae</name>
    <dbReference type="NCBI Taxonomy" id="657015"/>
    <lineage>
        <taxon>Bacteria</taxon>
        <taxon>Pseudomonadati</taxon>
        <taxon>Pseudomonadota</taxon>
        <taxon>Betaproteobacteria</taxon>
        <taxon>Burkholderiales</taxon>
        <taxon>Alcaligenaceae</taxon>
        <taxon>Pollutimonas</taxon>
    </lineage>
</organism>
<dbReference type="Gene3D" id="3.40.190.170">
    <property type="entry name" value="Bacterial extracellular solute-binding protein, family 7"/>
    <property type="match status" value="1"/>
</dbReference>
<name>A0A853GUS5_9BURK</name>
<gene>
    <name evidence="5" type="ORF">H0A62_02865</name>
</gene>
<dbReference type="GO" id="GO:0055085">
    <property type="term" value="P:transmembrane transport"/>
    <property type="evidence" value="ECO:0007669"/>
    <property type="project" value="InterPro"/>
</dbReference>
<dbReference type="NCBIfam" id="TIGR00787">
    <property type="entry name" value="dctP"/>
    <property type="match status" value="1"/>
</dbReference>
<dbReference type="InterPro" id="IPR038404">
    <property type="entry name" value="TRAP_DctP_sf"/>
</dbReference>
<dbReference type="PIRSF" id="PIRSF006470">
    <property type="entry name" value="DctB"/>
    <property type="match status" value="1"/>
</dbReference>
<dbReference type="InterPro" id="IPR004682">
    <property type="entry name" value="TRAP_DctP"/>
</dbReference>
<keyword evidence="6" id="KW-1185">Reference proteome</keyword>
<sequence>MKIRSLLGAITCAVAALSATSTAHAADYKSEYKLSIVVGTTFPWGQGAEIWSKLVKERTDGRINIKIYPGTSLVQGDQTREFTAIRQGVIDMAIGSTINWSPQVKQLNLFSLPFLMPDYAAIDALIHGEVGKQLFKHLEKAGVVPLAWGENGYRQLSNSKREVKSPEDLKGMKLRVVGSPLYIDTFTALGANPTQMSWADAQPALATGAVDGQENPLSIYAGAKLYDVAQKYLTLWNYVADPLVFVVNKDVWESWTEEDRKIVREAAIEAGKQEIVIARKGVTPEDPSMLKDIESHGVTVTSLTPEQHDAFVKVTKPVFEKWKKTIGEDLVNQAQKDIEARKK</sequence>